<organism evidence="4">
    <name type="scientific">Hydrogenobacter sp</name>
    <dbReference type="NCBI Taxonomy" id="2152829"/>
    <lineage>
        <taxon>Bacteria</taxon>
        <taxon>Pseudomonadati</taxon>
        <taxon>Aquificota</taxon>
        <taxon>Aquificia</taxon>
        <taxon>Aquificales</taxon>
        <taxon>Aquificaceae</taxon>
        <taxon>Hydrogenobacter</taxon>
    </lineage>
</organism>
<evidence type="ECO:0000313" key="3">
    <source>
        <dbReference type="EMBL" id="HEW45845.1"/>
    </source>
</evidence>
<evidence type="ECO:0000313" key="2">
    <source>
        <dbReference type="EMBL" id="HEW45133.1"/>
    </source>
</evidence>
<evidence type="ECO:0000256" key="1">
    <source>
        <dbReference type="SAM" id="SignalP"/>
    </source>
</evidence>
<dbReference type="EMBL" id="DSFP01000034">
    <property type="protein sequence ID" value="HEW45845.1"/>
    <property type="molecule type" value="Genomic_DNA"/>
</dbReference>
<dbReference type="EMBL" id="DSFP01000081">
    <property type="protein sequence ID" value="HEW46975.1"/>
    <property type="molecule type" value="Genomic_DNA"/>
</dbReference>
<protein>
    <recommendedName>
        <fullName evidence="5">VCBS repeat-containing protein</fullName>
    </recommendedName>
</protein>
<dbReference type="AlphaFoldDB" id="A0A7C2VH74"/>
<feature type="chain" id="PRO_5036199806" description="VCBS repeat-containing protein" evidence="1">
    <location>
        <begin position="34"/>
        <end position="172"/>
    </location>
</feature>
<keyword evidence="1" id="KW-0732">Signal</keyword>
<sequence>MRGIREALGIFRRYRVALFLLLFVLTASQTALAENKGTQINTKHIKWLDFSATKYSYERNLVRELEKEDIEEAEKLTKEKVKILIALEDINGDGIRDVIAYFYHPYYCGSLGCSVEIYINKKGKLSPINFAFVLPEPKIGIIKSKSYGWYDLIVMDSNGNYRKLKWNGKEYK</sequence>
<accession>A0A7C2VH74</accession>
<dbReference type="EMBL" id="DSFP01000008">
    <property type="protein sequence ID" value="HEW45133.1"/>
    <property type="molecule type" value="Genomic_DNA"/>
</dbReference>
<evidence type="ECO:0000313" key="4">
    <source>
        <dbReference type="EMBL" id="HEW46975.1"/>
    </source>
</evidence>
<gene>
    <name evidence="2" type="ORF">ENO47_00420</name>
    <name evidence="3" type="ORF">ENO47_04140</name>
    <name evidence="4" type="ORF">ENO47_10010</name>
</gene>
<feature type="signal peptide" evidence="1">
    <location>
        <begin position="1"/>
        <end position="33"/>
    </location>
</feature>
<proteinExistence type="predicted"/>
<reference evidence="4" key="1">
    <citation type="journal article" date="2020" name="mSystems">
        <title>Genome- and Community-Level Interaction Insights into Carbon Utilization and Element Cycling Functions of Hydrothermarchaeota in Hydrothermal Sediment.</title>
        <authorList>
            <person name="Zhou Z."/>
            <person name="Liu Y."/>
            <person name="Xu W."/>
            <person name="Pan J."/>
            <person name="Luo Z.H."/>
            <person name="Li M."/>
        </authorList>
    </citation>
    <scope>NUCLEOTIDE SEQUENCE [LARGE SCALE GENOMIC DNA]</scope>
    <source>
        <strain evidence="4">SpSt-132</strain>
    </source>
</reference>
<name>A0A7C2VH74_9AQUI</name>
<evidence type="ECO:0008006" key="5">
    <source>
        <dbReference type="Google" id="ProtNLM"/>
    </source>
</evidence>
<comment type="caution">
    <text evidence="4">The sequence shown here is derived from an EMBL/GenBank/DDBJ whole genome shotgun (WGS) entry which is preliminary data.</text>
</comment>